<evidence type="ECO:0000313" key="5">
    <source>
        <dbReference type="EMBL" id="CAF9943729.1"/>
    </source>
</evidence>
<dbReference type="InterPro" id="IPR036770">
    <property type="entry name" value="Ankyrin_rpt-contain_sf"/>
</dbReference>
<dbReference type="AlphaFoldDB" id="A0A8H3PLD0"/>
<sequence>MESMVPGRPLTFRVENIPPGTTADELIKYFYTEDQPRVRVRSIVPAVDSYELDIREYTATATFQALNPSVLSPRLLDEDISIDSDFHGFTPLNHPQEPIAADAPLIALVKALAEKSDIKALCDINGSVGIYSSRLPICSIIFLGAPHKGFETTALETLVKSQATEDMIRELKVESPTLTELNDKFRHVAKDIDILTCYELSPTKTAIEMPDGTWKREGPPIMMVSLDSARQWYPREVLVPCNADHSQIAKLKRGESSIYPSVRWAIKKALLSAGDLYSEVKGIHHDEPHYLGSVAESSAMRRSLLQASHRQVSMPSNDNPADPAPIPSRSISDDATDQPIKKLRQMKLDQSAREVYTQSNNNPLNKTVSQWQSGIKVSNRDDARSFSSPTDSANLDTASIVFDESGVASTSIKPTTSLNAELTAPKEPIGVVNPELPEIDHKVGGSTALQTKDLAITTDGAKSTIMDEALASAITEGDVEKTRELFAHGYDVNCKDKDGFTPLLLAARYRKENVLRILLEKGANPGAKCNKGRTTLHLLAVSPELPISETMIDL</sequence>
<dbReference type="Proteomes" id="UP000664203">
    <property type="component" value="Unassembled WGS sequence"/>
</dbReference>
<dbReference type="OrthoDB" id="5086500at2759"/>
<dbReference type="InterPro" id="IPR002110">
    <property type="entry name" value="Ankyrin_rpt"/>
</dbReference>
<evidence type="ECO:0000256" key="4">
    <source>
        <dbReference type="SAM" id="MobiDB-lite"/>
    </source>
</evidence>
<keyword evidence="2 3" id="KW-0040">ANK repeat</keyword>
<dbReference type="InterPro" id="IPR050745">
    <property type="entry name" value="Multifunctional_regulatory"/>
</dbReference>
<keyword evidence="1" id="KW-0677">Repeat</keyword>
<comment type="caution">
    <text evidence="5">The sequence shown here is derived from an EMBL/GenBank/DDBJ whole genome shotgun (WGS) entry which is preliminary data.</text>
</comment>
<dbReference type="Pfam" id="PF12796">
    <property type="entry name" value="Ank_2"/>
    <property type="match status" value="1"/>
</dbReference>
<evidence type="ECO:0000256" key="3">
    <source>
        <dbReference type="PROSITE-ProRule" id="PRU00023"/>
    </source>
</evidence>
<evidence type="ECO:0000313" key="6">
    <source>
        <dbReference type="Proteomes" id="UP000664203"/>
    </source>
</evidence>
<protein>
    <submittedName>
        <fullName evidence="5">Uncharacterized protein</fullName>
    </submittedName>
</protein>
<accession>A0A8H3PLD0</accession>
<evidence type="ECO:0000256" key="1">
    <source>
        <dbReference type="ARBA" id="ARBA00022737"/>
    </source>
</evidence>
<gene>
    <name evidence="5" type="ORF">ALECFALPRED_001154</name>
</gene>
<reference evidence="5" key="1">
    <citation type="submission" date="2021-03" db="EMBL/GenBank/DDBJ databases">
        <authorList>
            <person name="Tagirdzhanova G."/>
        </authorList>
    </citation>
    <scope>NUCLEOTIDE SEQUENCE</scope>
</reference>
<feature type="compositionally biased region" description="Polar residues" evidence="4">
    <location>
        <begin position="305"/>
        <end position="319"/>
    </location>
</feature>
<dbReference type="SUPFAM" id="SSF48403">
    <property type="entry name" value="Ankyrin repeat"/>
    <property type="match status" value="1"/>
</dbReference>
<dbReference type="PANTHER" id="PTHR24189">
    <property type="entry name" value="MYOTROPHIN"/>
    <property type="match status" value="1"/>
</dbReference>
<dbReference type="PROSITE" id="PS50088">
    <property type="entry name" value="ANK_REPEAT"/>
    <property type="match status" value="1"/>
</dbReference>
<dbReference type="SMART" id="SM00248">
    <property type="entry name" value="ANK"/>
    <property type="match status" value="2"/>
</dbReference>
<name>A0A8H3PLD0_9LECA</name>
<dbReference type="EMBL" id="CAJPDR010001214">
    <property type="protein sequence ID" value="CAF9943729.1"/>
    <property type="molecule type" value="Genomic_DNA"/>
</dbReference>
<proteinExistence type="predicted"/>
<evidence type="ECO:0000256" key="2">
    <source>
        <dbReference type="ARBA" id="ARBA00023043"/>
    </source>
</evidence>
<feature type="repeat" description="ANK" evidence="3">
    <location>
        <begin position="498"/>
        <end position="530"/>
    </location>
</feature>
<keyword evidence="6" id="KW-1185">Reference proteome</keyword>
<dbReference type="PROSITE" id="PS50297">
    <property type="entry name" value="ANK_REP_REGION"/>
    <property type="match status" value="1"/>
</dbReference>
<organism evidence="5 6">
    <name type="scientific">Alectoria fallacina</name>
    <dbReference type="NCBI Taxonomy" id="1903189"/>
    <lineage>
        <taxon>Eukaryota</taxon>
        <taxon>Fungi</taxon>
        <taxon>Dikarya</taxon>
        <taxon>Ascomycota</taxon>
        <taxon>Pezizomycotina</taxon>
        <taxon>Lecanoromycetes</taxon>
        <taxon>OSLEUM clade</taxon>
        <taxon>Lecanoromycetidae</taxon>
        <taxon>Lecanorales</taxon>
        <taxon>Lecanorineae</taxon>
        <taxon>Parmeliaceae</taxon>
        <taxon>Alectoria</taxon>
    </lineage>
</organism>
<feature type="region of interest" description="Disordered" evidence="4">
    <location>
        <begin position="305"/>
        <end position="337"/>
    </location>
</feature>
<dbReference type="Gene3D" id="1.25.40.20">
    <property type="entry name" value="Ankyrin repeat-containing domain"/>
    <property type="match status" value="1"/>
</dbReference>
<dbReference type="PANTHER" id="PTHR24189:SF50">
    <property type="entry name" value="ANKYRIN REPEAT AND SOCS BOX PROTEIN 2"/>
    <property type="match status" value="1"/>
</dbReference>